<name>A0A0N0ZA35_9GAMM</name>
<accession>A0A0N0ZA35</accession>
<comment type="caution">
    <text evidence="2">The sequence shown here is derived from an EMBL/GenBank/DDBJ whole genome shotgun (WGS) entry which is preliminary data.</text>
</comment>
<keyword evidence="1" id="KW-0812">Transmembrane</keyword>
<dbReference type="Pfam" id="PF10725">
    <property type="entry name" value="DUF2517"/>
    <property type="match status" value="1"/>
</dbReference>
<proteinExistence type="predicted"/>
<keyword evidence="1" id="KW-1133">Transmembrane helix</keyword>
<gene>
    <name evidence="2" type="ORF">M992_2690</name>
</gene>
<sequence>MTYYREYTQRQIILRRTAAVIVGVLAFPIMIFYRDRGRFYSYLHRVWAKTSDKPVWLEQSELTLEMTKRS</sequence>
<dbReference type="EMBL" id="LGAA01000026">
    <property type="protein sequence ID" value="KPD02144.1"/>
    <property type="molecule type" value="Genomic_DNA"/>
</dbReference>
<evidence type="ECO:0000313" key="2">
    <source>
        <dbReference type="EMBL" id="KPD02144.1"/>
    </source>
</evidence>
<dbReference type="Proteomes" id="UP000053226">
    <property type="component" value="Unassembled WGS sequence"/>
</dbReference>
<dbReference type="OrthoDB" id="5588755at2"/>
<dbReference type="InterPro" id="IPR019663">
    <property type="entry name" value="YbfA"/>
</dbReference>
<protein>
    <submittedName>
        <fullName evidence="2">Putative exported protein</fullName>
    </submittedName>
</protein>
<dbReference type="AlphaFoldDB" id="A0A0N0ZA35"/>
<keyword evidence="1" id="KW-0472">Membrane</keyword>
<organism evidence="2 3">
    <name type="scientific">Moellerella wisconsensis ATCC 35017</name>
    <dbReference type="NCBI Taxonomy" id="1354267"/>
    <lineage>
        <taxon>Bacteria</taxon>
        <taxon>Pseudomonadati</taxon>
        <taxon>Pseudomonadota</taxon>
        <taxon>Gammaproteobacteria</taxon>
        <taxon>Enterobacterales</taxon>
        <taxon>Morganellaceae</taxon>
        <taxon>Moellerella</taxon>
    </lineage>
</organism>
<evidence type="ECO:0000313" key="3">
    <source>
        <dbReference type="Proteomes" id="UP000053226"/>
    </source>
</evidence>
<keyword evidence="3" id="KW-1185">Reference proteome</keyword>
<evidence type="ECO:0000256" key="1">
    <source>
        <dbReference type="SAM" id="Phobius"/>
    </source>
</evidence>
<reference evidence="2 3" key="1">
    <citation type="submission" date="2015-07" db="EMBL/GenBank/DDBJ databases">
        <title>ATOL: Assembling a taxonomically balanced genome-scale reconstruction of the evolutionary history of the Enterobacteriaceae.</title>
        <authorList>
            <person name="Plunkett G.III."/>
            <person name="Neeno-Eckwall E.C."/>
            <person name="Glasner J.D."/>
            <person name="Perna N.T."/>
        </authorList>
    </citation>
    <scope>NUCLEOTIDE SEQUENCE [LARGE SCALE GENOMIC DNA]</scope>
    <source>
        <strain evidence="2 3">ATCC 35017</strain>
    </source>
</reference>
<dbReference type="RefSeq" id="WP_053909044.1">
    <property type="nucleotide sequence ID" value="NZ_CAWMUS010000026.1"/>
</dbReference>
<feature type="transmembrane region" description="Helical" evidence="1">
    <location>
        <begin position="12"/>
        <end position="33"/>
    </location>
</feature>